<dbReference type="EMBL" id="LUGG01000023">
    <property type="protein sequence ID" value="OBZ67872.1"/>
    <property type="molecule type" value="Genomic_DNA"/>
</dbReference>
<reference evidence="1 2" key="1">
    <citation type="submission" date="2016-03" db="EMBL/GenBank/DDBJ databases">
        <title>Whole genome sequencing of Grifola frondosa 9006-11.</title>
        <authorList>
            <person name="Min B."/>
            <person name="Park H."/>
            <person name="Kim J.-G."/>
            <person name="Cho H."/>
            <person name="Oh Y.-L."/>
            <person name="Kong W.-S."/>
            <person name="Choi I.-G."/>
        </authorList>
    </citation>
    <scope>NUCLEOTIDE SEQUENCE [LARGE SCALE GENOMIC DNA]</scope>
    <source>
        <strain evidence="1 2">9006-11</strain>
    </source>
</reference>
<dbReference type="AlphaFoldDB" id="A0A1C7LT69"/>
<proteinExistence type="predicted"/>
<gene>
    <name evidence="1" type="ORF">A0H81_12279</name>
</gene>
<keyword evidence="2" id="KW-1185">Reference proteome</keyword>
<evidence type="ECO:0000313" key="2">
    <source>
        <dbReference type="Proteomes" id="UP000092993"/>
    </source>
</evidence>
<evidence type="ECO:0000313" key="1">
    <source>
        <dbReference type="EMBL" id="OBZ67872.1"/>
    </source>
</evidence>
<organism evidence="1 2">
    <name type="scientific">Grifola frondosa</name>
    <name type="common">Maitake</name>
    <name type="synonym">Polyporus frondosus</name>
    <dbReference type="NCBI Taxonomy" id="5627"/>
    <lineage>
        <taxon>Eukaryota</taxon>
        <taxon>Fungi</taxon>
        <taxon>Dikarya</taxon>
        <taxon>Basidiomycota</taxon>
        <taxon>Agaricomycotina</taxon>
        <taxon>Agaricomycetes</taxon>
        <taxon>Polyporales</taxon>
        <taxon>Grifolaceae</taxon>
        <taxon>Grifola</taxon>
    </lineage>
</organism>
<sequence>MENITFTSACRVTVCEAVIAEIKSHVSYLVSLSNVRAVQPLTIFHESVHTPPAGSHFEFAASVHHLQIRERADAAVTARWIAIGDRLV</sequence>
<protein>
    <submittedName>
        <fullName evidence="1">Uncharacterized protein</fullName>
    </submittedName>
</protein>
<name>A0A1C7LT69_GRIFR</name>
<accession>A0A1C7LT69</accession>
<dbReference type="Proteomes" id="UP000092993">
    <property type="component" value="Unassembled WGS sequence"/>
</dbReference>
<comment type="caution">
    <text evidence="1">The sequence shown here is derived from an EMBL/GenBank/DDBJ whole genome shotgun (WGS) entry which is preliminary data.</text>
</comment>